<evidence type="ECO:0000313" key="2">
    <source>
        <dbReference type="Proteomes" id="UP000185557"/>
    </source>
</evidence>
<dbReference type="Proteomes" id="UP000185557">
    <property type="component" value="Unassembled WGS sequence"/>
</dbReference>
<dbReference type="OrthoDB" id="530659at2"/>
<name>A0A1U7J695_9CYAN</name>
<sequence length="136" mass="15388">MWPARAKGNRVSSHPQPRIVHLDMLDTDYAKIAAGEPIPDAKKQRLSQDSYDFTRLGQHIARYRYGGLDEQGQDDILCTLGTTAGLFTLADVEDMNDRLRQTGRFYLTPGERQQVINWLVDELGIALTEEPKSRGE</sequence>
<accession>A0A1U7J695</accession>
<dbReference type="EMBL" id="MRCG01000006">
    <property type="protein sequence ID" value="OKH48389.1"/>
    <property type="molecule type" value="Genomic_DNA"/>
</dbReference>
<evidence type="ECO:0000313" key="1">
    <source>
        <dbReference type="EMBL" id="OKH48389.1"/>
    </source>
</evidence>
<gene>
    <name evidence="1" type="ORF">NIES30_10195</name>
</gene>
<protein>
    <submittedName>
        <fullName evidence="1">Uncharacterized protein</fullName>
    </submittedName>
</protein>
<dbReference type="AlphaFoldDB" id="A0A1U7J695"/>
<keyword evidence="2" id="KW-1185">Reference proteome</keyword>
<organism evidence="1 2">
    <name type="scientific">Phormidium tenue NIES-30</name>
    <dbReference type="NCBI Taxonomy" id="549789"/>
    <lineage>
        <taxon>Bacteria</taxon>
        <taxon>Bacillati</taxon>
        <taxon>Cyanobacteriota</taxon>
        <taxon>Cyanophyceae</taxon>
        <taxon>Oscillatoriophycideae</taxon>
        <taxon>Oscillatoriales</taxon>
        <taxon>Oscillatoriaceae</taxon>
        <taxon>Phormidium</taxon>
    </lineage>
</organism>
<dbReference type="STRING" id="549789.NIES30_10195"/>
<comment type="caution">
    <text evidence="1">The sequence shown here is derived from an EMBL/GenBank/DDBJ whole genome shotgun (WGS) entry which is preliminary data.</text>
</comment>
<reference evidence="1 2" key="1">
    <citation type="submission" date="2016-11" db="EMBL/GenBank/DDBJ databases">
        <title>Draft Genome Sequences of Nine Cyanobacterial Strains from Diverse Habitats.</title>
        <authorList>
            <person name="Zhu T."/>
            <person name="Hou S."/>
            <person name="Lu X."/>
            <person name="Hess W.R."/>
        </authorList>
    </citation>
    <scope>NUCLEOTIDE SEQUENCE [LARGE SCALE GENOMIC DNA]</scope>
    <source>
        <strain evidence="1 2">NIES-30</strain>
    </source>
</reference>
<proteinExistence type="predicted"/>